<accession>A0A5J5AXW6</accession>
<dbReference type="SUPFAM" id="SSF47473">
    <property type="entry name" value="EF-hand"/>
    <property type="match status" value="1"/>
</dbReference>
<dbReference type="InterPro" id="IPR018247">
    <property type="entry name" value="EF_Hand_1_Ca_BS"/>
</dbReference>
<feature type="transmembrane region" description="Helical" evidence="9">
    <location>
        <begin position="106"/>
        <end position="134"/>
    </location>
</feature>
<keyword evidence="4 9" id="KW-0812">Transmembrane</keyword>
<dbReference type="PROSITE" id="PS50222">
    <property type="entry name" value="EF_HAND_2"/>
    <property type="match status" value="4"/>
</dbReference>
<dbReference type="InterPro" id="IPR002048">
    <property type="entry name" value="EF_hand_dom"/>
</dbReference>
<dbReference type="SMART" id="SM00054">
    <property type="entry name" value="EFh"/>
    <property type="match status" value="4"/>
</dbReference>
<feature type="signal peptide" evidence="10">
    <location>
        <begin position="1"/>
        <end position="26"/>
    </location>
</feature>
<dbReference type="PANTHER" id="PTHR31503:SF85">
    <property type="entry name" value="CALCIUM-BINDING EF-HAND FAMILY PROTEIN"/>
    <property type="match status" value="1"/>
</dbReference>
<sequence>MYCSPRMASLSLCIVSLILLLGKVESRFLVTINSSELVSDGVDHRVENQSPFLRLNGMFSASSTCQHYYGFIPCADNIGGYIFQIVVLQYLLVVGDKYLTMGSKRLFNIFGTGIFGATVFRILMVLPGIMLVLVSGLFSSKESAQSMVMSGVGTLAGTSVFCLTFQWGICVFFGSKDFPGISTSQDSRSSISKCLLAEEKLLTGSGITTDKKTSYTAGIMLLSLIPFIILQLSHIFEKSLGSRVVILIALIVSVSLLLSYFMYQIFDPWMQERSLEYTKYENLLAGFLQHVQRHAQGMLVTEEGEPNIHAIRRLFAEVDKDVDNHISLPELEALIQEIESGKMQVDKEYAIAEVMKAFDVDKNEVITEQEFIEGCQKWIDEAKHLAENGDSDSRKCLYQVVQPWIDKRRQELTKIERLMARILKHFQNQVLKDEGLLTDDGRPNLDRIKSLFEQFDSDKNKVISQSELKELIQSVKFGKVNLDPDEVSEKVMKDFDEDGDHMISEAEFVNGISKWVKKATRVTSCNDSKRCIDEFEKITWREVDSLVYEVEGNIKGMTEKLSWALIHSVFQVILGIAIVTFLAKPLIFNIQSLSQAVGIPTIFISFVIIPLAMNSRMVVSAIFPASQKSLKTASLTFSEIYGRVVMNNISCLSTLLAVVYIKGLTWDYSIEMLVVLVVCAIIGLLAFFSSTYPFWTSILAYSLYPLSLLVYILYYVWRWN</sequence>
<feature type="transmembrane region" description="Helical" evidence="9">
    <location>
        <begin position="78"/>
        <end position="94"/>
    </location>
</feature>
<organism evidence="12 13">
    <name type="scientific">Nyssa sinensis</name>
    <dbReference type="NCBI Taxonomy" id="561372"/>
    <lineage>
        <taxon>Eukaryota</taxon>
        <taxon>Viridiplantae</taxon>
        <taxon>Streptophyta</taxon>
        <taxon>Embryophyta</taxon>
        <taxon>Tracheophyta</taxon>
        <taxon>Spermatophyta</taxon>
        <taxon>Magnoliopsida</taxon>
        <taxon>eudicotyledons</taxon>
        <taxon>Gunneridae</taxon>
        <taxon>Pentapetalae</taxon>
        <taxon>asterids</taxon>
        <taxon>Cornales</taxon>
        <taxon>Nyssaceae</taxon>
        <taxon>Nyssa</taxon>
    </lineage>
</organism>
<keyword evidence="3" id="KW-0050">Antiport</keyword>
<dbReference type="GO" id="GO:0006874">
    <property type="term" value="P:intracellular calcium ion homeostasis"/>
    <property type="evidence" value="ECO:0007669"/>
    <property type="project" value="TreeGrafter"/>
</dbReference>
<feature type="transmembrane region" description="Helical" evidence="9">
    <location>
        <begin position="561"/>
        <end position="582"/>
    </location>
</feature>
<dbReference type="GO" id="GO:0015369">
    <property type="term" value="F:calcium:proton antiporter activity"/>
    <property type="evidence" value="ECO:0007669"/>
    <property type="project" value="TreeGrafter"/>
</dbReference>
<feature type="transmembrane region" description="Helical" evidence="9">
    <location>
        <begin position="242"/>
        <end position="263"/>
    </location>
</feature>
<feature type="transmembrane region" description="Helical" evidence="9">
    <location>
        <begin position="602"/>
        <end position="623"/>
    </location>
</feature>
<reference evidence="12 13" key="1">
    <citation type="submission" date="2019-09" db="EMBL/GenBank/DDBJ databases">
        <title>A chromosome-level genome assembly of the Chinese tupelo Nyssa sinensis.</title>
        <authorList>
            <person name="Yang X."/>
            <person name="Kang M."/>
            <person name="Yang Y."/>
            <person name="Xiong H."/>
            <person name="Wang M."/>
            <person name="Zhang Z."/>
            <person name="Wang Z."/>
            <person name="Wu H."/>
            <person name="Ma T."/>
            <person name="Liu J."/>
            <person name="Xi Z."/>
        </authorList>
    </citation>
    <scope>NUCLEOTIDE SEQUENCE [LARGE SCALE GENOMIC DNA]</scope>
    <source>
        <strain evidence="12">J267</strain>
        <tissue evidence="12">Leaf</tissue>
    </source>
</reference>
<keyword evidence="7" id="KW-0406">Ion transport</keyword>
<keyword evidence="2" id="KW-0813">Transport</keyword>
<evidence type="ECO:0000256" key="4">
    <source>
        <dbReference type="ARBA" id="ARBA00022692"/>
    </source>
</evidence>
<dbReference type="EMBL" id="CM018040">
    <property type="protein sequence ID" value="KAA8535254.1"/>
    <property type="molecule type" value="Genomic_DNA"/>
</dbReference>
<evidence type="ECO:0000313" key="12">
    <source>
        <dbReference type="EMBL" id="KAA8535254.1"/>
    </source>
</evidence>
<keyword evidence="5" id="KW-0106">Calcium</keyword>
<feature type="domain" description="EF-hand" evidence="11">
    <location>
        <begin position="483"/>
        <end position="518"/>
    </location>
</feature>
<evidence type="ECO:0000256" key="10">
    <source>
        <dbReference type="SAM" id="SignalP"/>
    </source>
</evidence>
<evidence type="ECO:0000256" key="2">
    <source>
        <dbReference type="ARBA" id="ARBA00022448"/>
    </source>
</evidence>
<evidence type="ECO:0000256" key="7">
    <source>
        <dbReference type="ARBA" id="ARBA00023065"/>
    </source>
</evidence>
<keyword evidence="10" id="KW-0732">Signal</keyword>
<dbReference type="GO" id="GO:0012505">
    <property type="term" value="C:endomembrane system"/>
    <property type="evidence" value="ECO:0007669"/>
    <property type="project" value="UniProtKB-SubCell"/>
</dbReference>
<dbReference type="InterPro" id="IPR011992">
    <property type="entry name" value="EF-hand-dom_pair"/>
</dbReference>
<keyword evidence="6 9" id="KW-1133">Transmembrane helix</keyword>
<proteinExistence type="predicted"/>
<feature type="transmembrane region" description="Helical" evidence="9">
    <location>
        <begin position="668"/>
        <end position="687"/>
    </location>
</feature>
<feature type="transmembrane region" description="Helical" evidence="9">
    <location>
        <begin position="215"/>
        <end position="236"/>
    </location>
</feature>
<dbReference type="GO" id="GO:0016020">
    <property type="term" value="C:membrane"/>
    <property type="evidence" value="ECO:0007669"/>
    <property type="project" value="InterPro"/>
</dbReference>
<feature type="transmembrane region" description="Helical" evidence="9">
    <location>
        <begin position="154"/>
        <end position="174"/>
    </location>
</feature>
<dbReference type="InterPro" id="IPR004713">
    <property type="entry name" value="CaH_exchang"/>
</dbReference>
<feature type="domain" description="EF-hand" evidence="11">
    <location>
        <begin position="351"/>
        <end position="381"/>
    </location>
</feature>
<evidence type="ECO:0000256" key="1">
    <source>
        <dbReference type="ARBA" id="ARBA00004127"/>
    </source>
</evidence>
<dbReference type="GO" id="GO:0005509">
    <property type="term" value="F:calcium ion binding"/>
    <property type="evidence" value="ECO:0007669"/>
    <property type="project" value="InterPro"/>
</dbReference>
<feature type="domain" description="EF-hand" evidence="11">
    <location>
        <begin position="306"/>
        <end position="341"/>
    </location>
</feature>
<evidence type="ECO:0000256" key="3">
    <source>
        <dbReference type="ARBA" id="ARBA00022449"/>
    </source>
</evidence>
<evidence type="ECO:0000256" key="5">
    <source>
        <dbReference type="ARBA" id="ARBA00022837"/>
    </source>
</evidence>
<dbReference type="Pfam" id="PF13499">
    <property type="entry name" value="EF-hand_7"/>
    <property type="match status" value="2"/>
</dbReference>
<dbReference type="InterPro" id="IPR004837">
    <property type="entry name" value="NaCa_Exmemb"/>
</dbReference>
<protein>
    <recommendedName>
        <fullName evidence="11">EF-hand domain-containing protein</fullName>
    </recommendedName>
</protein>
<evidence type="ECO:0000256" key="6">
    <source>
        <dbReference type="ARBA" id="ARBA00022989"/>
    </source>
</evidence>
<dbReference type="OrthoDB" id="26525at2759"/>
<comment type="subcellular location">
    <subcellularLocation>
        <location evidence="1">Endomembrane system</location>
        <topology evidence="1">Multi-pass membrane protein</topology>
    </subcellularLocation>
</comment>
<name>A0A5J5AXW6_9ASTE</name>
<dbReference type="CDD" id="cd00051">
    <property type="entry name" value="EFh"/>
    <property type="match status" value="2"/>
</dbReference>
<feature type="chain" id="PRO_5023866620" description="EF-hand domain-containing protein" evidence="10">
    <location>
        <begin position="27"/>
        <end position="720"/>
    </location>
</feature>
<feature type="transmembrane region" description="Helical" evidence="9">
    <location>
        <begin position="644"/>
        <end position="662"/>
    </location>
</feature>
<evidence type="ECO:0000256" key="9">
    <source>
        <dbReference type="SAM" id="Phobius"/>
    </source>
</evidence>
<gene>
    <name evidence="12" type="ORF">F0562_030257</name>
</gene>
<dbReference type="Proteomes" id="UP000325577">
    <property type="component" value="Linkage Group LG17"/>
</dbReference>
<keyword evidence="8 9" id="KW-0472">Membrane</keyword>
<feature type="domain" description="EF-hand" evidence="11">
    <location>
        <begin position="443"/>
        <end position="478"/>
    </location>
</feature>
<dbReference type="PANTHER" id="PTHR31503">
    <property type="entry name" value="VACUOLAR CALCIUM ION TRANSPORTER"/>
    <property type="match status" value="1"/>
</dbReference>
<dbReference type="AlphaFoldDB" id="A0A5J5AXW6"/>
<evidence type="ECO:0000259" key="11">
    <source>
        <dbReference type="PROSITE" id="PS50222"/>
    </source>
</evidence>
<evidence type="ECO:0000313" key="13">
    <source>
        <dbReference type="Proteomes" id="UP000325577"/>
    </source>
</evidence>
<evidence type="ECO:0000256" key="8">
    <source>
        <dbReference type="ARBA" id="ARBA00023136"/>
    </source>
</evidence>
<dbReference type="Pfam" id="PF01699">
    <property type="entry name" value="Na_Ca_ex"/>
    <property type="match status" value="1"/>
</dbReference>
<dbReference type="PROSITE" id="PS00018">
    <property type="entry name" value="EF_HAND_1"/>
    <property type="match status" value="2"/>
</dbReference>
<feature type="transmembrane region" description="Helical" evidence="9">
    <location>
        <begin position="694"/>
        <end position="717"/>
    </location>
</feature>
<dbReference type="Gene3D" id="1.10.238.10">
    <property type="entry name" value="EF-hand"/>
    <property type="match status" value="2"/>
</dbReference>
<keyword evidence="13" id="KW-1185">Reference proteome</keyword>